<protein>
    <recommendedName>
        <fullName evidence="6">Ribosomal RNA small subunit methyltransferase I</fullName>
        <ecNumber evidence="6">2.1.1.198</ecNumber>
    </recommendedName>
    <alternativeName>
        <fullName evidence="6">16S rRNA 2'-O-ribose C1402 methyltransferase</fullName>
    </alternativeName>
    <alternativeName>
        <fullName evidence="6">rRNA (cytidine-2'-O-)-methyltransferase RsmI</fullName>
    </alternativeName>
</protein>
<dbReference type="Gene3D" id="3.30.950.10">
    <property type="entry name" value="Methyltransferase, Cobalt-precorrin-4 Transmethylase, Domain 2"/>
    <property type="match status" value="1"/>
</dbReference>
<dbReference type="SUPFAM" id="SSF53790">
    <property type="entry name" value="Tetrapyrrole methylase"/>
    <property type="match status" value="1"/>
</dbReference>
<proteinExistence type="inferred from homology"/>
<dbReference type="Pfam" id="PF00590">
    <property type="entry name" value="TP_methylase"/>
    <property type="match status" value="1"/>
</dbReference>
<keyword evidence="4 6" id="KW-0808">Transferase</keyword>
<dbReference type="InterPro" id="IPR000878">
    <property type="entry name" value="4pyrrol_Mease"/>
</dbReference>
<feature type="domain" description="RsmI HTH" evidence="8">
    <location>
        <begin position="285"/>
        <end position="324"/>
    </location>
</feature>
<dbReference type="CDD" id="cd11648">
    <property type="entry name" value="RsmI"/>
    <property type="match status" value="1"/>
</dbReference>
<evidence type="ECO:0000256" key="5">
    <source>
        <dbReference type="ARBA" id="ARBA00022691"/>
    </source>
</evidence>
<dbReference type="InterPro" id="IPR014777">
    <property type="entry name" value="4pyrrole_Mease_sub1"/>
</dbReference>
<dbReference type="NCBIfam" id="TIGR00096">
    <property type="entry name" value="16S rRNA (cytidine(1402)-2'-O)-methyltransferase"/>
    <property type="match status" value="1"/>
</dbReference>
<dbReference type="EC" id="2.1.1.198" evidence="6"/>
<dbReference type="GO" id="GO:0070677">
    <property type="term" value="F:rRNA (cytosine-2'-O-)-methyltransferase activity"/>
    <property type="evidence" value="ECO:0007669"/>
    <property type="project" value="UniProtKB-UniRule"/>
</dbReference>
<dbReference type="InterPro" id="IPR035996">
    <property type="entry name" value="4pyrrol_Methylase_sf"/>
</dbReference>
<accession>A0A5M8FQ38</accession>
<evidence type="ECO:0000313" key="9">
    <source>
        <dbReference type="EMBL" id="KAA6186634.1"/>
    </source>
</evidence>
<dbReference type="InterPro" id="IPR053910">
    <property type="entry name" value="RsmI_HTH"/>
</dbReference>
<dbReference type="AlphaFoldDB" id="A0A5M8FQ38"/>
<comment type="similarity">
    <text evidence="6">Belongs to the methyltransferase superfamily. RsmI family.</text>
</comment>
<evidence type="ECO:0000256" key="2">
    <source>
        <dbReference type="ARBA" id="ARBA00022552"/>
    </source>
</evidence>
<name>A0A5M8FQ38_9GAMM</name>
<dbReference type="Pfam" id="PF23016">
    <property type="entry name" value="RsmI_C"/>
    <property type="match status" value="1"/>
</dbReference>
<evidence type="ECO:0000313" key="10">
    <source>
        <dbReference type="Proteomes" id="UP000322981"/>
    </source>
</evidence>
<comment type="function">
    <text evidence="6">Catalyzes the 2'-O-methylation of the ribose of cytidine 1402 (C1402) in 16S rRNA.</text>
</comment>
<evidence type="ECO:0000259" key="8">
    <source>
        <dbReference type="Pfam" id="PF23016"/>
    </source>
</evidence>
<evidence type="ECO:0000256" key="6">
    <source>
        <dbReference type="HAMAP-Rule" id="MF_01877"/>
    </source>
</evidence>
<keyword evidence="2 6" id="KW-0698">rRNA processing</keyword>
<dbReference type="Proteomes" id="UP000322981">
    <property type="component" value="Unassembled WGS sequence"/>
</dbReference>
<dbReference type="EMBL" id="VWXX01000004">
    <property type="protein sequence ID" value="KAA6186634.1"/>
    <property type="molecule type" value="Genomic_DNA"/>
</dbReference>
<dbReference type="GO" id="GO:0005737">
    <property type="term" value="C:cytoplasm"/>
    <property type="evidence" value="ECO:0007669"/>
    <property type="project" value="UniProtKB-SubCell"/>
</dbReference>
<dbReference type="FunFam" id="3.40.1010.10:FF:000007">
    <property type="entry name" value="Ribosomal RNA small subunit methyltransferase I"/>
    <property type="match status" value="1"/>
</dbReference>
<keyword evidence="10" id="KW-1185">Reference proteome</keyword>
<evidence type="ECO:0000256" key="1">
    <source>
        <dbReference type="ARBA" id="ARBA00022490"/>
    </source>
</evidence>
<dbReference type="HAMAP" id="MF_01877">
    <property type="entry name" value="16SrRNA_methyltr_I"/>
    <property type="match status" value="1"/>
</dbReference>
<dbReference type="InterPro" id="IPR008189">
    <property type="entry name" value="rRNA_ssu_MeTfrase_I"/>
</dbReference>
<keyword evidence="3 6" id="KW-0489">Methyltransferase</keyword>
<dbReference type="Gene3D" id="3.40.1010.10">
    <property type="entry name" value="Cobalt-precorrin-4 Transmethylase, Domain 1"/>
    <property type="match status" value="1"/>
</dbReference>
<evidence type="ECO:0000259" key="7">
    <source>
        <dbReference type="Pfam" id="PF00590"/>
    </source>
</evidence>
<keyword evidence="5 6" id="KW-0949">S-adenosyl-L-methionine</keyword>
<comment type="subcellular location">
    <subcellularLocation>
        <location evidence="6">Cytoplasm</location>
    </subcellularLocation>
</comment>
<gene>
    <name evidence="6 9" type="primary">rsmI</name>
    <name evidence="9" type="ORF">F2Q65_04470</name>
</gene>
<evidence type="ECO:0000256" key="4">
    <source>
        <dbReference type="ARBA" id="ARBA00022679"/>
    </source>
</evidence>
<comment type="caution">
    <text evidence="9">The sequence shown here is derived from an EMBL/GenBank/DDBJ whole genome shotgun (WGS) entry which is preliminary data.</text>
</comment>
<keyword evidence="1 6" id="KW-0963">Cytoplasm</keyword>
<evidence type="ECO:0000256" key="3">
    <source>
        <dbReference type="ARBA" id="ARBA00022603"/>
    </source>
</evidence>
<dbReference type="PIRSF" id="PIRSF005917">
    <property type="entry name" value="MTase_YraL"/>
    <property type="match status" value="1"/>
</dbReference>
<dbReference type="InterPro" id="IPR018063">
    <property type="entry name" value="SAM_MeTrfase_RsmI_CS"/>
</dbReference>
<dbReference type="OrthoDB" id="9809084at2"/>
<sequence length="343" mass="36859">MGWRRWGSFWAPSRALWARLCCRTCAAWPSPVRRRHRTAAWHGLGGSVTADSSVLYVVATPIGNLADLSSRASRILAEADLIACEDTRHSRPLLHHLGIDTPLLSLHEHNEPEATARVLAALQAGKSVALISDAGTPLISDPGFVLVRAAREQGLRVVPVPGASAAICALSAAGLPSDRFLFVGFPPRGDSARHAWIESLAGEPGTLICYESGRRAIATLRTMAAVLGPRPAVVARELTKHFESFLSGDPAALADRLEADPEQQLGELVLLVEGDRRTRAERDMAEQQRVLRILADALPLKQAVALAARITGGNRNALYRQALNARDDARDDGREAGDRDAGA</sequence>
<organism evidence="9 10">
    <name type="scientific">Thiohalocapsa marina</name>
    <dbReference type="NCBI Taxonomy" id="424902"/>
    <lineage>
        <taxon>Bacteria</taxon>
        <taxon>Pseudomonadati</taxon>
        <taxon>Pseudomonadota</taxon>
        <taxon>Gammaproteobacteria</taxon>
        <taxon>Chromatiales</taxon>
        <taxon>Chromatiaceae</taxon>
        <taxon>Thiohalocapsa</taxon>
    </lineage>
</organism>
<dbReference type="PANTHER" id="PTHR46111:SF1">
    <property type="entry name" value="RIBOSOMAL RNA SMALL SUBUNIT METHYLTRANSFERASE I"/>
    <property type="match status" value="1"/>
</dbReference>
<dbReference type="InterPro" id="IPR014776">
    <property type="entry name" value="4pyrrole_Mease_sub2"/>
</dbReference>
<feature type="domain" description="Tetrapyrrole methylase" evidence="7">
    <location>
        <begin position="55"/>
        <end position="248"/>
    </location>
</feature>
<comment type="catalytic activity">
    <reaction evidence="6">
        <text>cytidine(1402) in 16S rRNA + S-adenosyl-L-methionine = 2'-O-methylcytidine(1402) in 16S rRNA + S-adenosyl-L-homocysteine + H(+)</text>
        <dbReference type="Rhea" id="RHEA:42924"/>
        <dbReference type="Rhea" id="RHEA-COMP:10285"/>
        <dbReference type="Rhea" id="RHEA-COMP:10286"/>
        <dbReference type="ChEBI" id="CHEBI:15378"/>
        <dbReference type="ChEBI" id="CHEBI:57856"/>
        <dbReference type="ChEBI" id="CHEBI:59789"/>
        <dbReference type="ChEBI" id="CHEBI:74495"/>
        <dbReference type="ChEBI" id="CHEBI:82748"/>
        <dbReference type="EC" id="2.1.1.198"/>
    </reaction>
</comment>
<dbReference type="PANTHER" id="PTHR46111">
    <property type="entry name" value="RIBOSOMAL RNA SMALL SUBUNIT METHYLTRANSFERASE I"/>
    <property type="match status" value="1"/>
</dbReference>
<reference evidence="9 10" key="1">
    <citation type="submission" date="2019-09" db="EMBL/GenBank/DDBJ databases">
        <title>Whole-genome sequence of the purple sulfur bacterium Thiohalocapsa marina DSM 19078.</title>
        <authorList>
            <person name="Kyndt J.A."/>
            <person name="Meyer T.E."/>
        </authorList>
    </citation>
    <scope>NUCLEOTIDE SEQUENCE [LARGE SCALE GENOMIC DNA]</scope>
    <source>
        <strain evidence="9 10">DSM 19078</strain>
    </source>
</reference>
<dbReference type="PROSITE" id="PS01296">
    <property type="entry name" value="RSMI"/>
    <property type="match status" value="1"/>
</dbReference>